<feature type="transmembrane region" description="Helical" evidence="14">
    <location>
        <begin position="343"/>
        <end position="364"/>
    </location>
</feature>
<evidence type="ECO:0000256" key="14">
    <source>
        <dbReference type="SAM" id="Phobius"/>
    </source>
</evidence>
<evidence type="ECO:0000259" key="15">
    <source>
        <dbReference type="SMART" id="SM00225"/>
    </source>
</evidence>
<dbReference type="GO" id="GO:0005251">
    <property type="term" value="F:delayed rectifier potassium channel activity"/>
    <property type="evidence" value="ECO:0007669"/>
    <property type="project" value="TreeGrafter"/>
</dbReference>
<keyword evidence="8 14" id="KW-1133">Transmembrane helix</keyword>
<keyword evidence="4 14" id="KW-0812">Transmembrane</keyword>
<dbReference type="Gene3D" id="1.10.287.70">
    <property type="match status" value="1"/>
</dbReference>
<dbReference type="InterPro" id="IPR000210">
    <property type="entry name" value="BTB/POZ_dom"/>
</dbReference>
<keyword evidence="17" id="KW-1185">Reference proteome</keyword>
<evidence type="ECO:0000256" key="8">
    <source>
        <dbReference type="ARBA" id="ARBA00022989"/>
    </source>
</evidence>
<feature type="transmembrane region" description="Helical" evidence="14">
    <location>
        <begin position="180"/>
        <end position="200"/>
    </location>
</feature>
<evidence type="ECO:0000256" key="5">
    <source>
        <dbReference type="ARBA" id="ARBA00022826"/>
    </source>
</evidence>
<keyword evidence="3" id="KW-0633">Potassium transport</keyword>
<dbReference type="InterPro" id="IPR027359">
    <property type="entry name" value="Volt_channel_dom_sf"/>
</dbReference>
<feature type="region of interest" description="Disordered" evidence="13">
    <location>
        <begin position="563"/>
        <end position="584"/>
    </location>
</feature>
<keyword evidence="9" id="KW-0406">Ion transport</keyword>
<keyword evidence="5" id="KW-0631">Potassium channel</keyword>
<evidence type="ECO:0000256" key="2">
    <source>
        <dbReference type="ARBA" id="ARBA00022448"/>
    </source>
</evidence>
<feature type="transmembrane region" description="Helical" evidence="14">
    <location>
        <begin position="274"/>
        <end position="296"/>
    </location>
</feature>
<dbReference type="Proteomes" id="UP000030746">
    <property type="component" value="Unassembled WGS sequence"/>
</dbReference>
<dbReference type="SMART" id="SM00225">
    <property type="entry name" value="BTB"/>
    <property type="match status" value="1"/>
</dbReference>
<dbReference type="OMA" id="AKYDEHR"/>
<evidence type="ECO:0000313" key="17">
    <source>
        <dbReference type="Proteomes" id="UP000030746"/>
    </source>
</evidence>
<dbReference type="PANTHER" id="PTHR11537">
    <property type="entry name" value="VOLTAGE-GATED POTASSIUM CHANNEL"/>
    <property type="match status" value="1"/>
</dbReference>
<evidence type="ECO:0000256" key="6">
    <source>
        <dbReference type="ARBA" id="ARBA00022882"/>
    </source>
</evidence>
<dbReference type="PRINTS" id="PR01491">
    <property type="entry name" value="KVCHANNEL"/>
</dbReference>
<dbReference type="SUPFAM" id="SSF81324">
    <property type="entry name" value="Voltage-gated potassium channels"/>
    <property type="match status" value="1"/>
</dbReference>
<dbReference type="PANTHER" id="PTHR11537:SF252">
    <property type="entry name" value="POTASSIUM VOLTAGE-GATED CHANNEL PROTEIN SHAW"/>
    <property type="match status" value="1"/>
</dbReference>
<dbReference type="Gene3D" id="3.30.710.10">
    <property type="entry name" value="Potassium Channel Kv1.1, Chain A"/>
    <property type="match status" value="1"/>
</dbReference>
<keyword evidence="6" id="KW-0851">Voltage-gated channel</keyword>
<dbReference type="PRINTS" id="PR01498">
    <property type="entry name" value="SHAWCHANNEL"/>
</dbReference>
<keyword evidence="11" id="KW-0407">Ion channel</keyword>
<evidence type="ECO:0000256" key="12">
    <source>
        <dbReference type="ARBA" id="ARBA00061303"/>
    </source>
</evidence>
<comment type="similarity">
    <text evidence="12">Belongs to the potassium channel family. C (Shaw) (TC 1.A.1.2) subfamily. Shaw sub-subfamily.</text>
</comment>
<dbReference type="KEGG" id="lgi:LOTGIDRAFT_171056"/>
<dbReference type="InterPro" id="IPR003968">
    <property type="entry name" value="K_chnl_volt-dep_Kv"/>
</dbReference>
<dbReference type="EMBL" id="KB199861">
    <property type="protein sequence ID" value="ESP04216.1"/>
    <property type="molecule type" value="Genomic_DNA"/>
</dbReference>
<dbReference type="Pfam" id="PF00520">
    <property type="entry name" value="Ion_trans"/>
    <property type="match status" value="1"/>
</dbReference>
<dbReference type="Pfam" id="PF02214">
    <property type="entry name" value="BTB_2"/>
    <property type="match status" value="1"/>
</dbReference>
<dbReference type="GO" id="GO:0051260">
    <property type="term" value="P:protein homooligomerization"/>
    <property type="evidence" value="ECO:0007669"/>
    <property type="project" value="InterPro"/>
</dbReference>
<evidence type="ECO:0000313" key="16">
    <source>
        <dbReference type="EMBL" id="ESP04216.1"/>
    </source>
</evidence>
<dbReference type="GO" id="GO:0001508">
    <property type="term" value="P:action potential"/>
    <property type="evidence" value="ECO:0007669"/>
    <property type="project" value="TreeGrafter"/>
</dbReference>
<dbReference type="Gene3D" id="1.20.120.350">
    <property type="entry name" value="Voltage-gated potassium channels. Chain C"/>
    <property type="match status" value="1"/>
</dbReference>
<comment type="subcellular location">
    <subcellularLocation>
        <location evidence="1">Membrane</location>
        <topology evidence="1">Multi-pass membrane protein</topology>
    </subcellularLocation>
</comment>
<evidence type="ECO:0000256" key="3">
    <source>
        <dbReference type="ARBA" id="ARBA00022538"/>
    </source>
</evidence>
<dbReference type="AlphaFoldDB" id="V4B9R2"/>
<dbReference type="GO" id="GO:0008076">
    <property type="term" value="C:voltage-gated potassium channel complex"/>
    <property type="evidence" value="ECO:0007669"/>
    <property type="project" value="InterPro"/>
</dbReference>
<dbReference type="InterPro" id="IPR011333">
    <property type="entry name" value="SKP1/BTB/POZ_sf"/>
</dbReference>
<dbReference type="STRING" id="225164.V4B9R2"/>
<dbReference type="CTD" id="20241638"/>
<name>V4B9R2_LOTGI</name>
<dbReference type="FunFam" id="3.30.710.10:FF:000020">
    <property type="entry name" value="Potassium voltage-gated channel protein Shaw"/>
    <property type="match status" value="1"/>
</dbReference>
<proteinExistence type="inferred from homology"/>
<feature type="transmembrane region" description="Helical" evidence="14">
    <location>
        <begin position="376"/>
        <end position="394"/>
    </location>
</feature>
<dbReference type="GeneID" id="20241638"/>
<dbReference type="InterPro" id="IPR003974">
    <property type="entry name" value="K_chnl_volt-dep_Kv3"/>
</dbReference>
<dbReference type="InterPro" id="IPR005821">
    <property type="entry name" value="Ion_trans_dom"/>
</dbReference>
<dbReference type="SUPFAM" id="SSF54695">
    <property type="entry name" value="POZ domain"/>
    <property type="match status" value="1"/>
</dbReference>
<evidence type="ECO:0000256" key="10">
    <source>
        <dbReference type="ARBA" id="ARBA00023136"/>
    </source>
</evidence>
<feature type="region of interest" description="Disordered" evidence="13">
    <location>
        <begin position="493"/>
        <end position="551"/>
    </location>
</feature>
<dbReference type="InterPro" id="IPR028325">
    <property type="entry name" value="VG_K_chnl"/>
</dbReference>
<evidence type="ECO:0000256" key="4">
    <source>
        <dbReference type="ARBA" id="ARBA00022692"/>
    </source>
</evidence>
<feature type="compositionally biased region" description="Polar residues" evidence="13">
    <location>
        <begin position="493"/>
        <end position="513"/>
    </location>
</feature>
<sequence length="584" mass="66156">MASGKNTIGGAVLGLLAEKQREKSIPNIPESDKIILNVGGVQHVTTFTTLLKKPDTRLYNVAVVAKKKGLKEVYFDRHPAVFAHILNFYRTDSLHVPTDLCGPMIKDELKYWQLDENQIEQCCWVNYCHYEDTLEMLRKFEADHSLKFRGNYRGDESSLWSRSRPKIWNWLQDPYSSKGALAYAILSLCIVTCSITVFILETLPYFGSVTIHAKRRNITITSMDLRNDLDIFNDVSPNDLLIIIDNTCNIFFFVEFVIKFLTAPSKLRFLRQPLTIVELLCLIPYYIAITLIFTHSDPVRIFEFIRILLASRVLRIFRIFVLMKHFLALKILVYTMRASAKELLLLVFIVIIGIIIFACLEYYMEMFTDIESDFEHIPLAFWWALITMTTVGYGDIYPKSGLGYIVGGLCAISGVLVIALSVPVIVNNFTVYYTHAQSRAKLKERRRRQNVANHWRKGMTMVRRNTIQQRILVNGKGPRVGVVLDLEDSVNGQLPRSATNTPIPNPTPKSNNTDDSEDKPGTVTSRTLSNIPLIDTSDGTANSEIPLPGAVETTESKLKRLFVSQTAPQNANGDAVTNLSDKKS</sequence>
<feature type="domain" description="BTB" evidence="15">
    <location>
        <begin position="32"/>
        <end position="129"/>
    </location>
</feature>
<accession>V4B9R2</accession>
<dbReference type="FunFam" id="1.10.287.70:FF:000002">
    <property type="entry name" value="Potassium voltage-gated channel subfamily a member"/>
    <property type="match status" value="1"/>
</dbReference>
<evidence type="ECO:0000256" key="13">
    <source>
        <dbReference type="SAM" id="MobiDB-lite"/>
    </source>
</evidence>
<dbReference type="HOGENOM" id="CLU_011722_4_3_1"/>
<keyword evidence="10 14" id="KW-0472">Membrane</keyword>
<organism evidence="16 17">
    <name type="scientific">Lottia gigantea</name>
    <name type="common">Giant owl limpet</name>
    <dbReference type="NCBI Taxonomy" id="225164"/>
    <lineage>
        <taxon>Eukaryota</taxon>
        <taxon>Metazoa</taxon>
        <taxon>Spiralia</taxon>
        <taxon>Lophotrochozoa</taxon>
        <taxon>Mollusca</taxon>
        <taxon>Gastropoda</taxon>
        <taxon>Patellogastropoda</taxon>
        <taxon>Lottioidea</taxon>
        <taxon>Lottiidae</taxon>
        <taxon>Lottia</taxon>
    </lineage>
</organism>
<reference evidence="16 17" key="1">
    <citation type="journal article" date="2013" name="Nature">
        <title>Insights into bilaterian evolution from three spiralian genomes.</title>
        <authorList>
            <person name="Simakov O."/>
            <person name="Marletaz F."/>
            <person name="Cho S.J."/>
            <person name="Edsinger-Gonzales E."/>
            <person name="Havlak P."/>
            <person name="Hellsten U."/>
            <person name="Kuo D.H."/>
            <person name="Larsson T."/>
            <person name="Lv J."/>
            <person name="Arendt D."/>
            <person name="Savage R."/>
            <person name="Osoegawa K."/>
            <person name="de Jong P."/>
            <person name="Grimwood J."/>
            <person name="Chapman J.A."/>
            <person name="Shapiro H."/>
            <person name="Aerts A."/>
            <person name="Otillar R.P."/>
            <person name="Terry A.Y."/>
            <person name="Boore J.L."/>
            <person name="Grigoriev I.V."/>
            <person name="Lindberg D.R."/>
            <person name="Seaver E.C."/>
            <person name="Weisblat D.A."/>
            <person name="Putnam N.H."/>
            <person name="Rokhsar D.S."/>
        </authorList>
    </citation>
    <scope>NUCLEOTIDE SEQUENCE [LARGE SCALE GENOMIC DNA]</scope>
</reference>
<dbReference type="RefSeq" id="XP_009045162.1">
    <property type="nucleotide sequence ID" value="XM_009046914.1"/>
</dbReference>
<protein>
    <recommendedName>
        <fullName evidence="15">BTB domain-containing protein</fullName>
    </recommendedName>
</protein>
<dbReference type="InterPro" id="IPR003131">
    <property type="entry name" value="T1-type_BTB"/>
</dbReference>
<gene>
    <name evidence="16" type="ORF">LOTGIDRAFT_171056</name>
</gene>
<feature type="transmembrane region" description="Helical" evidence="14">
    <location>
        <begin position="401"/>
        <end position="426"/>
    </location>
</feature>
<evidence type="ECO:0000256" key="9">
    <source>
        <dbReference type="ARBA" id="ARBA00023065"/>
    </source>
</evidence>
<evidence type="ECO:0000256" key="7">
    <source>
        <dbReference type="ARBA" id="ARBA00022958"/>
    </source>
</evidence>
<feature type="transmembrane region" description="Helical" evidence="14">
    <location>
        <begin position="240"/>
        <end position="262"/>
    </location>
</feature>
<evidence type="ECO:0000256" key="11">
    <source>
        <dbReference type="ARBA" id="ARBA00023303"/>
    </source>
</evidence>
<keyword evidence="2" id="KW-0813">Transport</keyword>
<dbReference type="PRINTS" id="PR00169">
    <property type="entry name" value="KCHANNEL"/>
</dbReference>
<keyword evidence="7" id="KW-0630">Potassium</keyword>
<feature type="transmembrane region" description="Helical" evidence="14">
    <location>
        <begin position="316"/>
        <end position="336"/>
    </location>
</feature>
<dbReference type="OrthoDB" id="10025005at2759"/>
<evidence type="ECO:0000256" key="1">
    <source>
        <dbReference type="ARBA" id="ARBA00004141"/>
    </source>
</evidence>